<organism evidence="3 4">
    <name type="scientific">Vibrio stylophorae</name>
    <dbReference type="NCBI Taxonomy" id="659351"/>
    <lineage>
        <taxon>Bacteria</taxon>
        <taxon>Pseudomonadati</taxon>
        <taxon>Pseudomonadota</taxon>
        <taxon>Gammaproteobacteria</taxon>
        <taxon>Vibrionales</taxon>
        <taxon>Vibrionaceae</taxon>
        <taxon>Vibrio</taxon>
    </lineage>
</organism>
<feature type="transmembrane region" description="Helical" evidence="2">
    <location>
        <begin position="6"/>
        <end position="28"/>
    </location>
</feature>
<dbReference type="InterPro" id="IPR021244">
    <property type="entry name" value="DUF2802"/>
</dbReference>
<evidence type="ECO:0000256" key="2">
    <source>
        <dbReference type="SAM" id="Phobius"/>
    </source>
</evidence>
<dbReference type="Proteomes" id="UP000838672">
    <property type="component" value="Unassembled WGS sequence"/>
</dbReference>
<dbReference type="EMBL" id="CAKLDI010000001">
    <property type="protein sequence ID" value="CAH0534088.1"/>
    <property type="molecule type" value="Genomic_DNA"/>
</dbReference>
<feature type="coiled-coil region" evidence="1">
    <location>
        <begin position="26"/>
        <end position="95"/>
    </location>
</feature>
<protein>
    <recommendedName>
        <fullName evidence="5">DUF2802 domain-containing protein</fullName>
    </recommendedName>
</protein>
<keyword evidence="2" id="KW-0812">Transmembrane</keyword>
<evidence type="ECO:0000313" key="4">
    <source>
        <dbReference type="Proteomes" id="UP000838672"/>
    </source>
</evidence>
<proteinExistence type="predicted"/>
<name>A0ABN8DW49_9VIBR</name>
<accession>A0ABN8DW49</accession>
<comment type="caution">
    <text evidence="3">The sequence shown here is derived from an EMBL/GenBank/DDBJ whole genome shotgun (WGS) entry which is preliminary data.</text>
</comment>
<evidence type="ECO:0000313" key="3">
    <source>
        <dbReference type="EMBL" id="CAH0534088.1"/>
    </source>
</evidence>
<keyword evidence="2" id="KW-0472">Membrane</keyword>
<keyword evidence="4" id="KW-1185">Reference proteome</keyword>
<keyword evidence="1" id="KW-0175">Coiled coil</keyword>
<evidence type="ECO:0000256" key="1">
    <source>
        <dbReference type="SAM" id="Coils"/>
    </source>
</evidence>
<sequence length="142" mass="16447">MAILDYLAYITLAITICTFLYAVVAIAMERRARQKLEQKFQNAEILLRAFRKQNDSITKQFNELRTGVISMSQKVTQLAQEMQEIEARQQDAQRNDPEGRLYSRASKMVQLGADIEELMTECELPKAEAELLMNLQKRMRNS</sequence>
<reference evidence="3" key="1">
    <citation type="submission" date="2021-11" db="EMBL/GenBank/DDBJ databases">
        <authorList>
            <person name="Rodrigo-Torres L."/>
            <person name="Arahal R. D."/>
            <person name="Lucena T."/>
        </authorList>
    </citation>
    <scope>NUCLEOTIDE SEQUENCE</scope>
    <source>
        <strain evidence="3">CECT 7929</strain>
    </source>
</reference>
<dbReference type="RefSeq" id="WP_237466491.1">
    <property type="nucleotide sequence ID" value="NZ_CAKLDI010000001.1"/>
</dbReference>
<evidence type="ECO:0008006" key="5">
    <source>
        <dbReference type="Google" id="ProtNLM"/>
    </source>
</evidence>
<keyword evidence="2" id="KW-1133">Transmembrane helix</keyword>
<gene>
    <name evidence="3" type="ORF">VST7929_01989</name>
</gene>
<dbReference type="Pfam" id="PF10975">
    <property type="entry name" value="DUF2802"/>
    <property type="match status" value="1"/>
</dbReference>